<reference evidence="1" key="1">
    <citation type="journal article" date="2019" name="bioRxiv">
        <title>The Genome of the Zebra Mussel, Dreissena polymorpha: A Resource for Invasive Species Research.</title>
        <authorList>
            <person name="McCartney M.A."/>
            <person name="Auch B."/>
            <person name="Kono T."/>
            <person name="Mallez S."/>
            <person name="Zhang Y."/>
            <person name="Obille A."/>
            <person name="Becker A."/>
            <person name="Abrahante J.E."/>
            <person name="Garbe J."/>
            <person name="Badalamenti J.P."/>
            <person name="Herman A."/>
            <person name="Mangelson H."/>
            <person name="Liachko I."/>
            <person name="Sullivan S."/>
            <person name="Sone E.D."/>
            <person name="Koren S."/>
            <person name="Silverstein K.A.T."/>
            <person name="Beckman K.B."/>
            <person name="Gohl D.M."/>
        </authorList>
    </citation>
    <scope>NUCLEOTIDE SEQUENCE</scope>
    <source>
        <strain evidence="1">Duluth1</strain>
        <tissue evidence="1">Whole animal</tissue>
    </source>
</reference>
<accession>A0A9D4QMY6</accession>
<dbReference type="AlphaFoldDB" id="A0A9D4QMY6"/>
<dbReference type="EMBL" id="JAIWYP010000004">
    <property type="protein sequence ID" value="KAH3836087.1"/>
    <property type="molecule type" value="Genomic_DNA"/>
</dbReference>
<gene>
    <name evidence="1" type="ORF">DPMN_109456</name>
</gene>
<dbReference type="Proteomes" id="UP000828390">
    <property type="component" value="Unassembled WGS sequence"/>
</dbReference>
<keyword evidence="2" id="KW-1185">Reference proteome</keyword>
<reference evidence="1" key="2">
    <citation type="submission" date="2020-11" db="EMBL/GenBank/DDBJ databases">
        <authorList>
            <person name="McCartney M.A."/>
            <person name="Auch B."/>
            <person name="Kono T."/>
            <person name="Mallez S."/>
            <person name="Becker A."/>
            <person name="Gohl D.M."/>
            <person name="Silverstein K.A.T."/>
            <person name="Koren S."/>
            <person name="Bechman K.B."/>
            <person name="Herman A."/>
            <person name="Abrahante J.E."/>
            <person name="Garbe J."/>
        </authorList>
    </citation>
    <scope>NUCLEOTIDE SEQUENCE</scope>
    <source>
        <strain evidence="1">Duluth1</strain>
        <tissue evidence="1">Whole animal</tissue>
    </source>
</reference>
<proteinExistence type="predicted"/>
<evidence type="ECO:0000313" key="2">
    <source>
        <dbReference type="Proteomes" id="UP000828390"/>
    </source>
</evidence>
<sequence length="80" mass="8998">MGAMPLFPPARREWDQDKAVTFLEPNFKCPPSGWKGWSADLKLMDAEFQAMSILKARGCPLKMERVALLAMFNFSFCPGA</sequence>
<evidence type="ECO:0000313" key="1">
    <source>
        <dbReference type="EMBL" id="KAH3836087.1"/>
    </source>
</evidence>
<protein>
    <submittedName>
        <fullName evidence="1">Uncharacterized protein</fullName>
    </submittedName>
</protein>
<organism evidence="1 2">
    <name type="scientific">Dreissena polymorpha</name>
    <name type="common">Zebra mussel</name>
    <name type="synonym">Mytilus polymorpha</name>
    <dbReference type="NCBI Taxonomy" id="45954"/>
    <lineage>
        <taxon>Eukaryota</taxon>
        <taxon>Metazoa</taxon>
        <taxon>Spiralia</taxon>
        <taxon>Lophotrochozoa</taxon>
        <taxon>Mollusca</taxon>
        <taxon>Bivalvia</taxon>
        <taxon>Autobranchia</taxon>
        <taxon>Heteroconchia</taxon>
        <taxon>Euheterodonta</taxon>
        <taxon>Imparidentia</taxon>
        <taxon>Neoheterodontei</taxon>
        <taxon>Myida</taxon>
        <taxon>Dreissenoidea</taxon>
        <taxon>Dreissenidae</taxon>
        <taxon>Dreissena</taxon>
    </lineage>
</organism>
<name>A0A9D4QMY6_DREPO</name>
<comment type="caution">
    <text evidence="1">The sequence shown here is derived from an EMBL/GenBank/DDBJ whole genome shotgun (WGS) entry which is preliminary data.</text>
</comment>